<reference evidence="5 6" key="1">
    <citation type="submission" date="2021-12" db="EMBL/GenBank/DDBJ databases">
        <title>Siccirubricoccus leaddurans sp. nov., a high concentration Zn2+ tolerance bacterium.</title>
        <authorList>
            <person name="Cao Y."/>
        </authorList>
    </citation>
    <scope>NUCLEOTIDE SEQUENCE [LARGE SCALE GENOMIC DNA]</scope>
    <source>
        <strain evidence="5 6">KC 17139</strain>
    </source>
</reference>
<dbReference type="EMBL" id="JAFIRR010000061">
    <property type="protein sequence ID" value="MCO6416538.1"/>
    <property type="molecule type" value="Genomic_DNA"/>
</dbReference>
<name>A0ABT1D3P5_9PROT</name>
<dbReference type="PANTHER" id="PTHR30055">
    <property type="entry name" value="HTH-TYPE TRANSCRIPTIONAL REGULATOR RUTR"/>
    <property type="match status" value="1"/>
</dbReference>
<evidence type="ECO:0000256" key="2">
    <source>
        <dbReference type="PROSITE-ProRule" id="PRU00335"/>
    </source>
</evidence>
<dbReference type="Gene3D" id="1.10.357.10">
    <property type="entry name" value="Tetracycline Repressor, domain 2"/>
    <property type="match status" value="1"/>
</dbReference>
<proteinExistence type="predicted"/>
<evidence type="ECO:0000256" key="1">
    <source>
        <dbReference type="ARBA" id="ARBA00023125"/>
    </source>
</evidence>
<evidence type="ECO:0000259" key="4">
    <source>
        <dbReference type="PROSITE" id="PS50977"/>
    </source>
</evidence>
<dbReference type="InterPro" id="IPR036271">
    <property type="entry name" value="Tet_transcr_reg_TetR-rel_C_sf"/>
</dbReference>
<feature type="domain" description="HTH tetR-type" evidence="4">
    <location>
        <begin position="30"/>
        <end position="90"/>
    </location>
</feature>
<dbReference type="InterPro" id="IPR009057">
    <property type="entry name" value="Homeodomain-like_sf"/>
</dbReference>
<accession>A0ABT1D3P5</accession>
<protein>
    <submittedName>
        <fullName evidence="5">TetR/AcrR family transcriptional regulator</fullName>
    </submittedName>
</protein>
<evidence type="ECO:0000256" key="3">
    <source>
        <dbReference type="SAM" id="MobiDB-lite"/>
    </source>
</evidence>
<feature type="DNA-binding region" description="H-T-H motif" evidence="2">
    <location>
        <begin position="53"/>
        <end position="72"/>
    </location>
</feature>
<organism evidence="5 6">
    <name type="scientific">Siccirubricoccus soli</name>
    <dbReference type="NCBI Taxonomy" id="2899147"/>
    <lineage>
        <taxon>Bacteria</taxon>
        <taxon>Pseudomonadati</taxon>
        <taxon>Pseudomonadota</taxon>
        <taxon>Alphaproteobacteria</taxon>
        <taxon>Acetobacterales</taxon>
        <taxon>Roseomonadaceae</taxon>
        <taxon>Siccirubricoccus</taxon>
    </lineage>
</organism>
<sequence length="233" mass="25386">MSFDAKVPPGSVATKPGRGRGGRPTRAEAAARDERLVEVAAALFLERGFEGTSMDALAERAGVSKQTVYARYRDKRELFEAVLRYRIGRWLVPFSRHVTVKAVQPDAEAAEAMLLDLGREMLAFSSTPEALAMGRILSAQTVQFPDLGRLAYEEGWLKAAHAVAQMLTELARQGAIVVPDPLLTADLFLSLVLGRGSRLAVYIAPADPVEQDRRLVAAVRLFLNGVRNGPPPH</sequence>
<dbReference type="InterPro" id="IPR001647">
    <property type="entry name" value="HTH_TetR"/>
</dbReference>
<dbReference type="PRINTS" id="PR00455">
    <property type="entry name" value="HTHTETR"/>
</dbReference>
<evidence type="ECO:0000313" key="5">
    <source>
        <dbReference type="EMBL" id="MCO6416538.1"/>
    </source>
</evidence>
<dbReference type="RefSeq" id="WP_252953148.1">
    <property type="nucleotide sequence ID" value="NZ_JAFIRR010000061.1"/>
</dbReference>
<comment type="caution">
    <text evidence="5">The sequence shown here is derived from an EMBL/GenBank/DDBJ whole genome shotgun (WGS) entry which is preliminary data.</text>
</comment>
<dbReference type="Pfam" id="PF14246">
    <property type="entry name" value="TetR_C_7"/>
    <property type="match status" value="1"/>
</dbReference>
<keyword evidence="1 2" id="KW-0238">DNA-binding</keyword>
<dbReference type="SUPFAM" id="SSF46689">
    <property type="entry name" value="Homeodomain-like"/>
    <property type="match status" value="1"/>
</dbReference>
<dbReference type="InterPro" id="IPR050109">
    <property type="entry name" value="HTH-type_TetR-like_transc_reg"/>
</dbReference>
<dbReference type="PROSITE" id="PS50977">
    <property type="entry name" value="HTH_TETR_2"/>
    <property type="match status" value="1"/>
</dbReference>
<dbReference type="Pfam" id="PF00440">
    <property type="entry name" value="TetR_N"/>
    <property type="match status" value="1"/>
</dbReference>
<evidence type="ECO:0000313" key="6">
    <source>
        <dbReference type="Proteomes" id="UP001523392"/>
    </source>
</evidence>
<dbReference type="SUPFAM" id="SSF48498">
    <property type="entry name" value="Tetracyclin repressor-like, C-terminal domain"/>
    <property type="match status" value="1"/>
</dbReference>
<dbReference type="PANTHER" id="PTHR30055:SF146">
    <property type="entry name" value="HTH-TYPE TRANSCRIPTIONAL DUAL REGULATOR CECR"/>
    <property type="match status" value="1"/>
</dbReference>
<dbReference type="Proteomes" id="UP001523392">
    <property type="component" value="Unassembled WGS sequence"/>
</dbReference>
<feature type="region of interest" description="Disordered" evidence="3">
    <location>
        <begin position="1"/>
        <end position="30"/>
    </location>
</feature>
<dbReference type="InterPro" id="IPR039536">
    <property type="entry name" value="TetR_C_Proteobacteria"/>
</dbReference>
<keyword evidence="6" id="KW-1185">Reference proteome</keyword>
<gene>
    <name evidence="5" type="ORF">JYK14_10230</name>
</gene>